<protein>
    <submittedName>
        <fullName evidence="7">RND family efflux transporter MFP subunit</fullName>
    </submittedName>
</protein>
<dbReference type="InterPro" id="IPR058627">
    <property type="entry name" value="MdtA-like_C"/>
</dbReference>
<evidence type="ECO:0000259" key="5">
    <source>
        <dbReference type="Pfam" id="PF25967"/>
    </source>
</evidence>
<feature type="domain" description="Multidrug resistance protein MdtA-like C-terminal permuted SH3" evidence="5">
    <location>
        <begin position="323"/>
        <end position="375"/>
    </location>
</feature>
<feature type="compositionally biased region" description="Gly residues" evidence="3">
    <location>
        <begin position="55"/>
        <end position="79"/>
    </location>
</feature>
<feature type="domain" description="CusB-like beta-barrel" evidence="4">
    <location>
        <begin position="242"/>
        <end position="308"/>
    </location>
</feature>
<dbReference type="NCBIfam" id="TIGR01730">
    <property type="entry name" value="RND_mfp"/>
    <property type="match status" value="1"/>
</dbReference>
<gene>
    <name evidence="7" type="ORF">ABID21_001307</name>
</gene>
<dbReference type="Pfam" id="PF25967">
    <property type="entry name" value="RND-MFP_C"/>
    <property type="match status" value="1"/>
</dbReference>
<name>A0ABV2H3T4_9HYPH</name>
<keyword evidence="8" id="KW-1185">Reference proteome</keyword>
<comment type="similarity">
    <text evidence="1">Belongs to the membrane fusion protein (MFP) (TC 8.A.1) family.</text>
</comment>
<evidence type="ECO:0000259" key="4">
    <source>
        <dbReference type="Pfam" id="PF25954"/>
    </source>
</evidence>
<reference evidence="7 8" key="1">
    <citation type="submission" date="2024-06" db="EMBL/GenBank/DDBJ databases">
        <title>Genomic Encyclopedia of Type Strains, Phase IV (KMG-IV): sequencing the most valuable type-strain genomes for metagenomic binning, comparative biology and taxonomic classification.</title>
        <authorList>
            <person name="Goeker M."/>
        </authorList>
    </citation>
    <scope>NUCLEOTIDE SEQUENCE [LARGE SCALE GENOMIC DNA]</scope>
    <source>
        <strain evidence="7 8">DSM 105042</strain>
    </source>
</reference>
<dbReference type="EMBL" id="JBEPLJ010000004">
    <property type="protein sequence ID" value="MET3585205.1"/>
    <property type="molecule type" value="Genomic_DNA"/>
</dbReference>
<dbReference type="Pfam" id="PF25954">
    <property type="entry name" value="Beta-barrel_RND_2"/>
    <property type="match status" value="1"/>
</dbReference>
<dbReference type="InterPro" id="IPR058647">
    <property type="entry name" value="BSH_CzcB-like"/>
</dbReference>
<proteinExistence type="inferred from homology"/>
<dbReference type="Gene3D" id="2.40.30.170">
    <property type="match status" value="1"/>
</dbReference>
<evidence type="ECO:0000256" key="3">
    <source>
        <dbReference type="SAM" id="MobiDB-lite"/>
    </source>
</evidence>
<dbReference type="Gene3D" id="1.10.287.470">
    <property type="entry name" value="Helix hairpin bin"/>
    <property type="match status" value="1"/>
</dbReference>
<dbReference type="Gene3D" id="2.40.420.20">
    <property type="match status" value="1"/>
</dbReference>
<feature type="domain" description="CzcB-like barrel-sandwich hybrid" evidence="6">
    <location>
        <begin position="108"/>
        <end position="232"/>
    </location>
</feature>
<dbReference type="PANTHER" id="PTHR30469:SF11">
    <property type="entry name" value="BLL4320 PROTEIN"/>
    <property type="match status" value="1"/>
</dbReference>
<dbReference type="Pfam" id="PF25973">
    <property type="entry name" value="BSH_CzcB"/>
    <property type="match status" value="1"/>
</dbReference>
<comment type="caution">
    <text evidence="7">The sequence shown here is derived from an EMBL/GenBank/DDBJ whole genome shotgun (WGS) entry which is preliminary data.</text>
</comment>
<accession>A0ABV2H3T4</accession>
<feature type="region of interest" description="Disordered" evidence="3">
    <location>
        <begin position="53"/>
        <end position="80"/>
    </location>
</feature>
<evidence type="ECO:0000313" key="8">
    <source>
        <dbReference type="Proteomes" id="UP001549031"/>
    </source>
</evidence>
<dbReference type="Proteomes" id="UP001549031">
    <property type="component" value="Unassembled WGS sequence"/>
</dbReference>
<dbReference type="InterPro" id="IPR058792">
    <property type="entry name" value="Beta-barrel_RND_2"/>
</dbReference>
<keyword evidence="2" id="KW-0175">Coiled coil</keyword>
<feature type="coiled-coil region" evidence="2">
    <location>
        <begin position="174"/>
        <end position="201"/>
    </location>
</feature>
<sequence length="396" mass="41572">MRLWKQLLLSLVVIAVALCLWALLVPGAGETLAKMGVPQPILAALSPQVADGASEGAGAGRGQGGGQGGGQGRGPGGGRATTVVTEDVATGTVNDRLSAIGSGVAIQSVVVMPQAAGTIEEILVEAGEKVAKGDVLARLDDDEQVIARDRAQVALRSATERSESLSNLRSVSRLDVLDAQIAEETAKLELAAAELNLKRREILSPIDGVAGIVPVNVGDNVTTQTAIVTIDDRSSLLVDFWAPERFATAVSVDHPVEATSIARPGQVFTGVVHAIDNRVDPASRTLRIRARIDNPDDVLRAGMAFDVGMRFAGDTYPAVDPLAVQWDAEGSYVWRVVDGKSFKTRVRIIQRNPDVVLVDANLSTGDPVVIEGLQRVREGGNVQIAGQPDKAEVASQ</sequence>
<evidence type="ECO:0000256" key="1">
    <source>
        <dbReference type="ARBA" id="ARBA00009477"/>
    </source>
</evidence>
<dbReference type="PANTHER" id="PTHR30469">
    <property type="entry name" value="MULTIDRUG RESISTANCE PROTEIN MDTA"/>
    <property type="match status" value="1"/>
</dbReference>
<dbReference type="InterPro" id="IPR006143">
    <property type="entry name" value="RND_pump_MFP"/>
</dbReference>
<dbReference type="RefSeq" id="WP_247243111.1">
    <property type="nucleotide sequence ID" value="NZ_JALJRA010000004.1"/>
</dbReference>
<dbReference type="SUPFAM" id="SSF111369">
    <property type="entry name" value="HlyD-like secretion proteins"/>
    <property type="match status" value="1"/>
</dbReference>
<evidence type="ECO:0000313" key="7">
    <source>
        <dbReference type="EMBL" id="MET3585205.1"/>
    </source>
</evidence>
<evidence type="ECO:0000256" key="2">
    <source>
        <dbReference type="SAM" id="Coils"/>
    </source>
</evidence>
<evidence type="ECO:0000259" key="6">
    <source>
        <dbReference type="Pfam" id="PF25973"/>
    </source>
</evidence>
<dbReference type="Gene3D" id="2.40.50.100">
    <property type="match status" value="1"/>
</dbReference>
<organism evidence="7 8">
    <name type="scientific">Pseudorhizobium tarimense</name>
    <dbReference type="NCBI Taxonomy" id="1079109"/>
    <lineage>
        <taxon>Bacteria</taxon>
        <taxon>Pseudomonadati</taxon>
        <taxon>Pseudomonadota</taxon>
        <taxon>Alphaproteobacteria</taxon>
        <taxon>Hyphomicrobiales</taxon>
        <taxon>Rhizobiaceae</taxon>
        <taxon>Rhizobium/Agrobacterium group</taxon>
        <taxon>Pseudorhizobium</taxon>
    </lineage>
</organism>